<dbReference type="InterPro" id="IPR002641">
    <property type="entry name" value="PNPLA_dom"/>
</dbReference>
<gene>
    <name evidence="4" type="ORF">B843_05150</name>
</gene>
<dbReference type="KEGG" id="cvt:B843_05150"/>
<dbReference type="RefSeq" id="WP_025252454.1">
    <property type="nucleotide sequence ID" value="NZ_CP004353.1"/>
</dbReference>
<evidence type="ECO:0000256" key="1">
    <source>
        <dbReference type="ARBA" id="ARBA00023098"/>
    </source>
</evidence>
<comment type="caution">
    <text evidence="2">Lacks conserved residue(s) required for the propagation of feature annotation.</text>
</comment>
<dbReference type="InterPro" id="IPR045943">
    <property type="entry name" value="DUF6363"/>
</dbReference>
<keyword evidence="1 2" id="KW-0443">Lipid metabolism</keyword>
<proteinExistence type="predicted"/>
<dbReference type="GO" id="GO:0016042">
    <property type="term" value="P:lipid catabolic process"/>
    <property type="evidence" value="ECO:0007669"/>
    <property type="project" value="UniProtKB-UniRule"/>
</dbReference>
<dbReference type="InterPro" id="IPR037483">
    <property type="entry name" value="YjjU-like"/>
</dbReference>
<keyword evidence="2" id="KW-0378">Hydrolase</keyword>
<dbReference type="InterPro" id="IPR016035">
    <property type="entry name" value="Acyl_Trfase/lysoPLipase"/>
</dbReference>
<dbReference type="STRING" id="1224164.B843_05150"/>
<dbReference type="SUPFAM" id="SSF52151">
    <property type="entry name" value="FabD/lysophospholipase-like"/>
    <property type="match status" value="1"/>
</dbReference>
<dbReference type="HOGENOM" id="CLU_048271_1_1_11"/>
<feature type="short sequence motif" description="DGA/G" evidence="2">
    <location>
        <begin position="166"/>
        <end position="168"/>
    </location>
</feature>
<evidence type="ECO:0000256" key="2">
    <source>
        <dbReference type="PROSITE-ProRule" id="PRU01161"/>
    </source>
</evidence>
<reference evidence="4 5" key="1">
    <citation type="submission" date="2013-02" db="EMBL/GenBank/DDBJ databases">
        <title>The complete genome sequence of Corynebacterium vitaeruminis DSM 20294.</title>
        <authorList>
            <person name="Ruckert C."/>
            <person name="Albersmeier A."/>
            <person name="Kalinowski J."/>
        </authorList>
    </citation>
    <scope>NUCLEOTIDE SEQUENCE [LARGE SCALE GENOMIC DNA]</scope>
    <source>
        <strain evidence="5">ATCC 10234</strain>
    </source>
</reference>
<dbReference type="Proteomes" id="UP000019222">
    <property type="component" value="Chromosome"/>
</dbReference>
<dbReference type="Gene3D" id="3.40.1090.10">
    <property type="entry name" value="Cytosolic phospholipase A2 catalytic domain"/>
    <property type="match status" value="1"/>
</dbReference>
<feature type="active site" description="Nucleophile" evidence="2">
    <location>
        <position position="41"/>
    </location>
</feature>
<keyword evidence="2" id="KW-0442">Lipid degradation</keyword>
<dbReference type="GO" id="GO:0016787">
    <property type="term" value="F:hydrolase activity"/>
    <property type="evidence" value="ECO:0007669"/>
    <property type="project" value="UniProtKB-UniRule"/>
</dbReference>
<dbReference type="CDD" id="cd07208">
    <property type="entry name" value="Pat_hypo_Ecoli_yjju_like"/>
    <property type="match status" value="1"/>
</dbReference>
<evidence type="ECO:0000313" key="5">
    <source>
        <dbReference type="Proteomes" id="UP000019222"/>
    </source>
</evidence>
<name>W5Y0H8_9CORY</name>
<dbReference type="PROSITE" id="PS51635">
    <property type="entry name" value="PNPLA"/>
    <property type="match status" value="1"/>
</dbReference>
<feature type="short sequence motif" description="GXSXG" evidence="2">
    <location>
        <begin position="39"/>
        <end position="43"/>
    </location>
</feature>
<dbReference type="EMBL" id="CP004353">
    <property type="protein sequence ID" value="AHI22419.1"/>
    <property type="molecule type" value="Genomic_DNA"/>
</dbReference>
<protein>
    <submittedName>
        <fullName evidence="4">Putative phospholipase</fullName>
    </submittedName>
</protein>
<dbReference type="Pfam" id="PF01734">
    <property type="entry name" value="Patatin"/>
    <property type="match status" value="1"/>
</dbReference>
<dbReference type="AlphaFoldDB" id="W5Y0H8"/>
<organism evidence="4 5">
    <name type="scientific">Corynebacterium vitaeruminis DSM 20294</name>
    <dbReference type="NCBI Taxonomy" id="1224164"/>
    <lineage>
        <taxon>Bacteria</taxon>
        <taxon>Bacillati</taxon>
        <taxon>Actinomycetota</taxon>
        <taxon>Actinomycetes</taxon>
        <taxon>Mycobacteriales</taxon>
        <taxon>Corynebacteriaceae</taxon>
        <taxon>Corynebacterium</taxon>
    </lineage>
</organism>
<dbReference type="eggNOG" id="COG4667">
    <property type="taxonomic scope" value="Bacteria"/>
</dbReference>
<dbReference type="PATRIC" id="fig|1224164.3.peg.1028"/>
<dbReference type="Pfam" id="PF19890">
    <property type="entry name" value="DUF6363"/>
    <property type="match status" value="1"/>
</dbReference>
<feature type="active site" description="Proton acceptor" evidence="2">
    <location>
        <position position="166"/>
    </location>
</feature>
<feature type="domain" description="PNPLA" evidence="3">
    <location>
        <begin position="8"/>
        <end position="181"/>
    </location>
</feature>
<evidence type="ECO:0000259" key="3">
    <source>
        <dbReference type="PROSITE" id="PS51635"/>
    </source>
</evidence>
<sequence length="290" mass="32349">MQFADTALVMEGGGMRNSYTAACVSRLLAEGVSFGWVGGISAGSSHTVNFLSQDPFRTKEAFVGMSLDPHIGGWGSFLRGRGYFDSPYIYEQAPMPGTEHPFDYARFSAGSTPYRMGATRADTGETVYFGRDDAGDLATLMKQVRASSTMPVFMRTTWIDGVPYVDGALGSSGGVPLEAAESDGFEKFLVLLTRPRDYFKEPVSRPQVLRRAFRRWPKVADALIARPARYNATKRRLLELEKQGHAQLFFPETMPVNSRDLNTSRLERSYALGEEQTDREWDGWMRFLAS</sequence>
<accession>W5Y0H8</accession>
<keyword evidence="5" id="KW-1185">Reference proteome</keyword>
<evidence type="ECO:0000313" key="4">
    <source>
        <dbReference type="EMBL" id="AHI22419.1"/>
    </source>
</evidence>